<keyword evidence="2" id="KW-1185">Reference proteome</keyword>
<reference evidence="1" key="1">
    <citation type="submission" date="2021-08" db="EMBL/GenBank/DDBJ databases">
        <title>Hoeflea bacterium WL0058 sp. nov., isolated from the sediment.</title>
        <authorList>
            <person name="Wang L."/>
            <person name="Zhang D."/>
        </authorList>
    </citation>
    <scope>NUCLEOTIDE SEQUENCE</scope>
    <source>
        <strain evidence="1">WL0058</strain>
    </source>
</reference>
<dbReference type="Proteomes" id="UP001196509">
    <property type="component" value="Unassembled WGS sequence"/>
</dbReference>
<accession>A0AAE2ZK11</accession>
<evidence type="ECO:0000313" key="1">
    <source>
        <dbReference type="EMBL" id="MBW8637616.1"/>
    </source>
</evidence>
<organism evidence="1 2">
    <name type="scientific">Flavimaribacter sediminis</name>
    <dbReference type="NCBI Taxonomy" id="2865987"/>
    <lineage>
        <taxon>Bacteria</taxon>
        <taxon>Pseudomonadati</taxon>
        <taxon>Pseudomonadota</taxon>
        <taxon>Alphaproteobacteria</taxon>
        <taxon>Hyphomicrobiales</taxon>
        <taxon>Rhizobiaceae</taxon>
        <taxon>Flavimaribacter</taxon>
    </lineage>
</organism>
<gene>
    <name evidence="1" type="ORF">K1W69_10505</name>
</gene>
<dbReference type="EMBL" id="JAICBX010000002">
    <property type="protein sequence ID" value="MBW8637616.1"/>
    <property type="molecule type" value="Genomic_DNA"/>
</dbReference>
<comment type="caution">
    <text evidence="1">The sequence shown here is derived from an EMBL/GenBank/DDBJ whole genome shotgun (WGS) entry which is preliminary data.</text>
</comment>
<proteinExistence type="predicted"/>
<protein>
    <submittedName>
        <fullName evidence="1">Uncharacterized protein</fullName>
    </submittedName>
</protein>
<name>A0AAE2ZK11_9HYPH</name>
<sequence>MTAPTVSELESRLNAQRKLVVHLVWHLARTAPNDDFLDHIVQDGDLLDQEEDPGADPTGAFAQQARMAAEVRAIVDQVRARLDAESADRQ</sequence>
<dbReference type="AlphaFoldDB" id="A0AAE2ZK11"/>
<evidence type="ECO:0000313" key="2">
    <source>
        <dbReference type="Proteomes" id="UP001196509"/>
    </source>
</evidence>
<dbReference type="RefSeq" id="WP_220228304.1">
    <property type="nucleotide sequence ID" value="NZ_JAICBX010000002.1"/>
</dbReference>